<organism evidence="1 2">
    <name type="scientific">Pseudodesulfovibrio nedwellii</name>
    <dbReference type="NCBI Taxonomy" id="2973072"/>
    <lineage>
        <taxon>Bacteria</taxon>
        <taxon>Pseudomonadati</taxon>
        <taxon>Thermodesulfobacteriota</taxon>
        <taxon>Desulfovibrionia</taxon>
        <taxon>Desulfovibrionales</taxon>
        <taxon>Desulfovibrionaceae</taxon>
    </lineage>
</organism>
<reference evidence="1 2" key="1">
    <citation type="submission" date="2022-08" db="EMBL/GenBank/DDBJ databases">
        <title>Genome Sequence of the sulphate-reducing bacterium, Pseudodesulfovibrio sp. SYK.</title>
        <authorList>
            <person name="Kondo R."/>
            <person name="Kataoka T."/>
        </authorList>
    </citation>
    <scope>NUCLEOTIDE SEQUENCE [LARGE SCALE GENOMIC DNA]</scope>
    <source>
        <strain evidence="1 2">SYK</strain>
    </source>
</reference>
<evidence type="ECO:0000313" key="1">
    <source>
        <dbReference type="EMBL" id="BDQ36824.1"/>
    </source>
</evidence>
<dbReference type="EMBL" id="AP026709">
    <property type="protein sequence ID" value="BDQ36824.1"/>
    <property type="molecule type" value="Genomic_DNA"/>
</dbReference>
<proteinExistence type="predicted"/>
<sequence length="138" mass="16123">MAPVNRFSDFQFRFGKRTRTIAMTPEKYVNDEESEFLKTERGRFILTHMKALYDEVVDRLKQGSLEEVSEQMVSSYRNWSGYEMTGYEILNAVNEVADEGYREKYDACLKDSPQPLENIAWETNQEEVIRTIVSIAAM</sequence>
<name>A0ABM8AZ69_9BACT</name>
<dbReference type="Proteomes" id="UP001317742">
    <property type="component" value="Chromosome"/>
</dbReference>
<evidence type="ECO:0000313" key="2">
    <source>
        <dbReference type="Proteomes" id="UP001317742"/>
    </source>
</evidence>
<protein>
    <submittedName>
        <fullName evidence="1">Uncharacterized protein</fullName>
    </submittedName>
</protein>
<keyword evidence="2" id="KW-1185">Reference proteome</keyword>
<dbReference type="RefSeq" id="WP_281762704.1">
    <property type="nucleotide sequence ID" value="NZ_AP026709.1"/>
</dbReference>
<gene>
    <name evidence="1" type="ORF">SYK_11840</name>
</gene>
<accession>A0ABM8AZ69</accession>